<dbReference type="AlphaFoldDB" id="A0A316AQA9"/>
<feature type="signal peptide" evidence="3">
    <location>
        <begin position="1"/>
        <end position="27"/>
    </location>
</feature>
<protein>
    <submittedName>
        <fullName evidence="4">N-acetylneuraminic acid mutarotase</fullName>
    </submittedName>
</protein>
<dbReference type="InterPro" id="IPR006652">
    <property type="entry name" value="Kelch_1"/>
</dbReference>
<keyword evidence="2" id="KW-0677">Repeat</keyword>
<keyword evidence="1" id="KW-0880">Kelch repeat</keyword>
<dbReference type="InterPro" id="IPR015915">
    <property type="entry name" value="Kelch-typ_b-propeller"/>
</dbReference>
<dbReference type="PANTHER" id="PTHR24412">
    <property type="entry name" value="KELCH PROTEIN"/>
    <property type="match status" value="1"/>
</dbReference>
<feature type="chain" id="PRO_5016440476" evidence="3">
    <location>
        <begin position="28"/>
        <end position="330"/>
    </location>
</feature>
<dbReference type="Proteomes" id="UP000245880">
    <property type="component" value="Unassembled WGS sequence"/>
</dbReference>
<evidence type="ECO:0000256" key="3">
    <source>
        <dbReference type="SAM" id="SignalP"/>
    </source>
</evidence>
<dbReference type="SUPFAM" id="SSF117281">
    <property type="entry name" value="Kelch motif"/>
    <property type="match status" value="1"/>
</dbReference>
<reference evidence="4 5" key="1">
    <citation type="submission" date="2018-03" db="EMBL/GenBank/DDBJ databases">
        <title>Genomic Encyclopedia of Archaeal and Bacterial Type Strains, Phase II (KMG-II): from individual species to whole genera.</title>
        <authorList>
            <person name="Goeker M."/>
        </authorList>
    </citation>
    <scope>NUCLEOTIDE SEQUENCE [LARGE SCALE GENOMIC DNA]</scope>
    <source>
        <strain evidence="4 5">DSM 100346</strain>
    </source>
</reference>
<sequence length="330" mass="36499">MKKGTTLQRALWAAFLALIGLSQPVAAQMWKAMEPETLPIKRHENAMAEVNGKLYLIGGRGVKAVNQYDPKKDSWSTLVETPLEMSHFQAVTYKDEIWVLGAFTGSYPHEVPIPNVYIFNPSSNSWRQGPEIPQDRRRGAAGAFTHNGKIYLACGIQDGHWDGQVAWLDEYDPKTNTWTKLSDAPRPRDHVQVALLNNKLYVAGGRLSSAKTKDTFTLTVKEVDVYDFDKGTWSTLAEENNIPTPRAGCTAVAYKNKILVIGGESGAQTQAHAEVEAFNPKTNQWEKLPSLHQGRHGTQAVFLNKKVYISAGSANRGGGPELNDLEVLVK</sequence>
<dbReference type="OrthoDB" id="996574at2"/>
<keyword evidence="3" id="KW-0732">Signal</keyword>
<comment type="caution">
    <text evidence="4">The sequence shown here is derived from an EMBL/GenBank/DDBJ whole genome shotgun (WGS) entry which is preliminary data.</text>
</comment>
<accession>A0A316AQA9</accession>
<dbReference type="Pfam" id="PF24681">
    <property type="entry name" value="Kelch_KLHDC2_KLHL20_DRC7"/>
    <property type="match status" value="1"/>
</dbReference>
<gene>
    <name evidence="4" type="ORF">CLV98_102475</name>
</gene>
<evidence type="ECO:0000256" key="2">
    <source>
        <dbReference type="ARBA" id="ARBA00022737"/>
    </source>
</evidence>
<dbReference type="PANTHER" id="PTHR24412:SF489">
    <property type="entry name" value="RING FINGER DOMAIN AND KELCH REPEAT-CONTAINING PROTEIN DDB_G0271372"/>
    <property type="match status" value="1"/>
</dbReference>
<dbReference type="Gene3D" id="2.120.10.80">
    <property type="entry name" value="Kelch-type beta propeller"/>
    <property type="match status" value="2"/>
</dbReference>
<keyword evidence="5" id="KW-1185">Reference proteome</keyword>
<proteinExistence type="predicted"/>
<dbReference type="RefSeq" id="WP_109673489.1">
    <property type="nucleotide sequence ID" value="NZ_QGDT01000002.1"/>
</dbReference>
<dbReference type="SMART" id="SM00612">
    <property type="entry name" value="Kelch"/>
    <property type="match status" value="5"/>
</dbReference>
<evidence type="ECO:0000313" key="5">
    <source>
        <dbReference type="Proteomes" id="UP000245880"/>
    </source>
</evidence>
<dbReference type="EMBL" id="QGDT01000002">
    <property type="protein sequence ID" value="PWJ59641.1"/>
    <property type="molecule type" value="Genomic_DNA"/>
</dbReference>
<evidence type="ECO:0000256" key="1">
    <source>
        <dbReference type="ARBA" id="ARBA00022441"/>
    </source>
</evidence>
<evidence type="ECO:0000313" key="4">
    <source>
        <dbReference type="EMBL" id="PWJ59641.1"/>
    </source>
</evidence>
<name>A0A316AQA9_9BACT</name>
<organism evidence="4 5">
    <name type="scientific">Dyadobacter jejuensis</name>
    <dbReference type="NCBI Taxonomy" id="1082580"/>
    <lineage>
        <taxon>Bacteria</taxon>
        <taxon>Pseudomonadati</taxon>
        <taxon>Bacteroidota</taxon>
        <taxon>Cytophagia</taxon>
        <taxon>Cytophagales</taxon>
        <taxon>Spirosomataceae</taxon>
        <taxon>Dyadobacter</taxon>
    </lineage>
</organism>